<evidence type="ECO:0000313" key="3">
    <source>
        <dbReference type="Proteomes" id="UP001500842"/>
    </source>
</evidence>
<reference evidence="2 3" key="1">
    <citation type="journal article" date="2019" name="Int. J. Syst. Evol. Microbiol.">
        <title>The Global Catalogue of Microorganisms (GCM) 10K type strain sequencing project: providing services to taxonomists for standard genome sequencing and annotation.</title>
        <authorList>
            <consortium name="The Broad Institute Genomics Platform"/>
            <consortium name="The Broad Institute Genome Sequencing Center for Infectious Disease"/>
            <person name="Wu L."/>
            <person name="Ma J."/>
        </authorList>
    </citation>
    <scope>NUCLEOTIDE SEQUENCE [LARGE SCALE GENOMIC DNA]</scope>
    <source>
        <strain evidence="2 3">JCM 14942</strain>
    </source>
</reference>
<accession>A0ABN2AT57</accession>
<keyword evidence="3" id="KW-1185">Reference proteome</keyword>
<name>A0ABN2AT57_9ACTN</name>
<gene>
    <name evidence="2" type="ORF">GCM10009788_32370</name>
</gene>
<proteinExistence type="predicted"/>
<protein>
    <recommendedName>
        <fullName evidence="4">AbiEi antitoxin C-terminal domain-containing protein</fullName>
    </recommendedName>
</protein>
<dbReference type="RefSeq" id="WP_344112720.1">
    <property type="nucleotide sequence ID" value="NZ_BAAAOR010000024.1"/>
</dbReference>
<comment type="caution">
    <text evidence="2">The sequence shown here is derived from an EMBL/GenBank/DDBJ whole genome shotgun (WGS) entry which is preliminary data.</text>
</comment>
<evidence type="ECO:0000256" key="1">
    <source>
        <dbReference type="SAM" id="MobiDB-lite"/>
    </source>
</evidence>
<dbReference type="Proteomes" id="UP001500842">
    <property type="component" value="Unassembled WGS sequence"/>
</dbReference>
<organism evidence="2 3">
    <name type="scientific">Nocardioides humi</name>
    <dbReference type="NCBI Taxonomy" id="449461"/>
    <lineage>
        <taxon>Bacteria</taxon>
        <taxon>Bacillati</taxon>
        <taxon>Actinomycetota</taxon>
        <taxon>Actinomycetes</taxon>
        <taxon>Propionibacteriales</taxon>
        <taxon>Nocardioidaceae</taxon>
        <taxon>Nocardioides</taxon>
    </lineage>
</organism>
<evidence type="ECO:0000313" key="2">
    <source>
        <dbReference type="EMBL" id="GAA1526337.1"/>
    </source>
</evidence>
<sequence>MVAPVRIDPTGAIGPTPGQARGPRWRSAGPSHYVPADTALTTHQRIVEAVACLPPGSAATGWAALSWLGARWFDGTAADGTALPVPVALGDQRSARPRAGVVLSEDWLFPDDVVLVDGLPITIPLRSVTYAARTAPDDIAAVRAIDMAAYDDLVDLPALQDYTTRLVSRRGKRRLERALAVADENAWSPMEVVMRRAWHLHRGGRLLCNPPIFDLAGRHLFTPDVFDAVAGVAADYDGADHLASGRHSRDLMREEVTRRAGIEVVTRAGPSGGCGPPFHTARGLAPPPSYLTDLLSRG</sequence>
<dbReference type="EMBL" id="BAAAOR010000024">
    <property type="protein sequence ID" value="GAA1526337.1"/>
    <property type="molecule type" value="Genomic_DNA"/>
</dbReference>
<feature type="region of interest" description="Disordered" evidence="1">
    <location>
        <begin position="1"/>
        <end position="27"/>
    </location>
</feature>
<evidence type="ECO:0008006" key="4">
    <source>
        <dbReference type="Google" id="ProtNLM"/>
    </source>
</evidence>